<dbReference type="PANTHER" id="PTHR45023:SF15">
    <property type="entry name" value="OS07G0575233 PROTEIN"/>
    <property type="match status" value="1"/>
</dbReference>
<feature type="compositionally biased region" description="Polar residues" evidence="1">
    <location>
        <begin position="1"/>
        <end position="15"/>
    </location>
</feature>
<feature type="compositionally biased region" description="Polar residues" evidence="1">
    <location>
        <begin position="116"/>
        <end position="130"/>
    </location>
</feature>
<feature type="compositionally biased region" description="Low complexity" evidence="1">
    <location>
        <begin position="16"/>
        <end position="26"/>
    </location>
</feature>
<dbReference type="Gramene" id="TVU12456">
    <property type="protein sequence ID" value="TVU12456"/>
    <property type="gene ID" value="EJB05_46104"/>
</dbReference>
<proteinExistence type="predicted"/>
<feature type="compositionally biased region" description="Polar residues" evidence="1">
    <location>
        <begin position="79"/>
        <end position="88"/>
    </location>
</feature>
<name>A0A5J9TM13_9POAL</name>
<sequence>MDPSQRSFTNLLNQDSPSLYSESSNPSSPPTPQSQFAFPPNFLQNFNPFGAAGYPPYGQSPPRFQGVQQQRGWMPPPTASFQGFQPQDSLGPPYMHFGGAATASQSMLQFGPSGGAQANNSTHASESSSPGPARRKEKQPINIPESSDSSGEEPREEEPKKRSRYNWSEQENRALMSACNASENAPKRDVKALKNHFGDIKRDITKFSGVYGRVRTTWSSGESDDMIMTKAHLMFKSENKEKLFKLQYLWEIVKDLPKWRRITQDGTTNKKRTKVSASGAYTSSSNQETDEESINNDKRPEGQKAAKARLKGKGEGKGAAPSPLGNPASENMILYNQAMSHKTVAARAKRYPVLCRDEEGFKLPSHQVRKFMSILSPGS</sequence>
<dbReference type="OrthoDB" id="693833at2759"/>
<gene>
    <name evidence="2" type="ORF">EJB05_46104</name>
</gene>
<organism evidence="2 3">
    <name type="scientific">Eragrostis curvula</name>
    <name type="common">weeping love grass</name>
    <dbReference type="NCBI Taxonomy" id="38414"/>
    <lineage>
        <taxon>Eukaryota</taxon>
        <taxon>Viridiplantae</taxon>
        <taxon>Streptophyta</taxon>
        <taxon>Embryophyta</taxon>
        <taxon>Tracheophyta</taxon>
        <taxon>Spermatophyta</taxon>
        <taxon>Magnoliopsida</taxon>
        <taxon>Liliopsida</taxon>
        <taxon>Poales</taxon>
        <taxon>Poaceae</taxon>
        <taxon>PACMAD clade</taxon>
        <taxon>Chloridoideae</taxon>
        <taxon>Eragrostideae</taxon>
        <taxon>Eragrostidinae</taxon>
        <taxon>Eragrostis</taxon>
    </lineage>
</organism>
<comment type="caution">
    <text evidence="2">The sequence shown here is derived from an EMBL/GenBank/DDBJ whole genome shotgun (WGS) entry which is preliminary data.</text>
</comment>
<accession>A0A5J9TM13</accession>
<evidence type="ECO:0000256" key="1">
    <source>
        <dbReference type="SAM" id="MobiDB-lite"/>
    </source>
</evidence>
<dbReference type="AlphaFoldDB" id="A0A5J9TM13"/>
<dbReference type="EMBL" id="RWGY01000039">
    <property type="protein sequence ID" value="TVU12456.1"/>
    <property type="molecule type" value="Genomic_DNA"/>
</dbReference>
<reference evidence="2 3" key="1">
    <citation type="journal article" date="2019" name="Sci. Rep.">
        <title>A high-quality genome of Eragrostis curvula grass provides insights into Poaceae evolution and supports new strategies to enhance forage quality.</title>
        <authorList>
            <person name="Carballo J."/>
            <person name="Santos B.A.C.M."/>
            <person name="Zappacosta D."/>
            <person name="Garbus I."/>
            <person name="Selva J.P."/>
            <person name="Gallo C.A."/>
            <person name="Diaz A."/>
            <person name="Albertini E."/>
            <person name="Caccamo M."/>
            <person name="Echenique V."/>
        </authorList>
    </citation>
    <scope>NUCLEOTIDE SEQUENCE [LARGE SCALE GENOMIC DNA]</scope>
    <source>
        <strain evidence="3">cv. Victoria</strain>
        <tissue evidence="2">Leaf</tissue>
    </source>
</reference>
<feature type="non-terminal residue" evidence="2">
    <location>
        <position position="1"/>
    </location>
</feature>
<feature type="compositionally biased region" description="Basic and acidic residues" evidence="1">
    <location>
        <begin position="295"/>
        <end position="304"/>
    </location>
</feature>
<keyword evidence="3" id="KW-1185">Reference proteome</keyword>
<protein>
    <submittedName>
        <fullName evidence="2">Uncharacterized protein</fullName>
    </submittedName>
</protein>
<feature type="region of interest" description="Disordered" evidence="1">
    <location>
        <begin position="1"/>
        <end position="169"/>
    </location>
</feature>
<dbReference type="Proteomes" id="UP000324897">
    <property type="component" value="Chromosome 3"/>
</dbReference>
<dbReference type="PANTHER" id="PTHR45023">
    <property type="match status" value="1"/>
</dbReference>
<feature type="compositionally biased region" description="Low complexity" evidence="1">
    <location>
        <begin position="33"/>
        <end position="49"/>
    </location>
</feature>
<evidence type="ECO:0000313" key="2">
    <source>
        <dbReference type="EMBL" id="TVU12456.1"/>
    </source>
</evidence>
<feature type="region of interest" description="Disordered" evidence="1">
    <location>
        <begin position="267"/>
        <end position="328"/>
    </location>
</feature>
<feature type="compositionally biased region" description="Polar residues" evidence="1">
    <location>
        <begin position="275"/>
        <end position="287"/>
    </location>
</feature>
<evidence type="ECO:0000313" key="3">
    <source>
        <dbReference type="Proteomes" id="UP000324897"/>
    </source>
</evidence>